<evidence type="ECO:0000313" key="1">
    <source>
        <dbReference type="EMBL" id="GGO60092.1"/>
    </source>
</evidence>
<accession>A0ABQ2MY20</accession>
<dbReference type="Proteomes" id="UP000656881">
    <property type="component" value="Unassembled WGS sequence"/>
</dbReference>
<dbReference type="RefSeq" id="WP_189177855.1">
    <property type="nucleotide sequence ID" value="NZ_BMNG01000033.1"/>
</dbReference>
<proteinExistence type="predicted"/>
<gene>
    <name evidence="1" type="ORF">GCM10012286_83190</name>
</gene>
<protein>
    <recommendedName>
        <fullName evidence="3">DUF4398 domain-containing protein</fullName>
    </recommendedName>
</protein>
<evidence type="ECO:0008006" key="3">
    <source>
        <dbReference type="Google" id="ProtNLM"/>
    </source>
</evidence>
<dbReference type="EMBL" id="BMNG01000033">
    <property type="protein sequence ID" value="GGO60092.1"/>
    <property type="molecule type" value="Genomic_DNA"/>
</dbReference>
<evidence type="ECO:0000313" key="2">
    <source>
        <dbReference type="Proteomes" id="UP000656881"/>
    </source>
</evidence>
<reference evidence="2" key="1">
    <citation type="journal article" date="2019" name="Int. J. Syst. Evol. Microbiol.">
        <title>The Global Catalogue of Microorganisms (GCM) 10K type strain sequencing project: providing services to taxonomists for standard genome sequencing and annotation.</title>
        <authorList>
            <consortium name="The Broad Institute Genomics Platform"/>
            <consortium name="The Broad Institute Genome Sequencing Center for Infectious Disease"/>
            <person name="Wu L."/>
            <person name="Ma J."/>
        </authorList>
    </citation>
    <scope>NUCLEOTIDE SEQUENCE [LARGE SCALE GENOMIC DNA]</scope>
    <source>
        <strain evidence="2">CGMCC 4.7349</strain>
    </source>
</reference>
<comment type="caution">
    <text evidence="1">The sequence shown here is derived from an EMBL/GenBank/DDBJ whole genome shotgun (WGS) entry which is preliminary data.</text>
</comment>
<name>A0ABQ2MY20_9ACTN</name>
<keyword evidence="2" id="KW-1185">Reference proteome</keyword>
<sequence>MANSTDHRTNTTAADTVSDLHAKAAADYAAGQDPVRQAAARDQLADARSLRADSIEHGIS</sequence>
<organism evidence="1 2">
    <name type="scientific">Streptomyces lasiicapitis</name>
    <dbReference type="NCBI Taxonomy" id="1923961"/>
    <lineage>
        <taxon>Bacteria</taxon>
        <taxon>Bacillati</taxon>
        <taxon>Actinomycetota</taxon>
        <taxon>Actinomycetes</taxon>
        <taxon>Kitasatosporales</taxon>
        <taxon>Streptomycetaceae</taxon>
        <taxon>Streptomyces</taxon>
    </lineage>
</organism>